<feature type="compositionally biased region" description="Low complexity" evidence="1">
    <location>
        <begin position="449"/>
        <end position="461"/>
    </location>
</feature>
<sequence>MHSEELFRFVAVRAPRARRQPIDSLTLVEISPFVRTLLDNLRNDQPRSLALATVDGFLEREPVRQRSENDPIIASLIEFHDTVLRERPGDSEMARELAGRIFGAGRSALTGQSEFGEAVTFARDAILALKANSEGRPGLLARYTKAMQAAALIQALDADRDNMDFAEMRAVLLAPILLPGEFEALQEREAEFEVEAEPSTPQRGTETSELATLERAVAELSAATGGLERGETDDDRSVSINLSRAASSRLSLPVRTLLDDEDIDVERDNFVSVLDSVVSRRNALATTLAAEVDEADDDEAFPVVLANAVLPATGGAPALPMDPTFADPSTMPPTTIGPLKPTGVGSLLKVRQQIKRYEAVGISHVQNVMRSESRNRSTSRLRRTEETFLIEEETTSEEERSLQTTDRFDMKSEMENTLSSSREFSVGAKVSAGYGPFVQVEASTEFGTSSSSEQVERSASSFARELTEQTASRVKQRRRTQRSTTTLEQFQEDNSYGFDNTDGDSHAIGVYQWLDQVYDMQVYDYGVRMMFDFTLLEPAAMYLKAVESQVAKPRGLKAPKRFTLKPDEITESNYTKYVARYRAEGVQPPPPLLRTLAHSFSHTSPDGTPTQHSADAMLVVPENYRAFQAKAAIMINELSGAALPPNFGDGEGSFQPPDENRVDILIAKNRLFKVQSEDDTIEDQVDAFSHAEGDLPMSLNAVNIVSFAATVTIDCIRTNRALEKWQLATHEALTRAYQARRAEYEEQLAILAATQGVQPDSRNPTFNRIIESNEIRRISLMMLTGQRFKSTSVPLSPQAAEFDFGRMLRSGRYAQFWETAIDWDNIDYQFLPYYWARQSTWGRLLTENADPVHAEFIRAGAARIRISVTPGFEAAILHFLETGDIWSGGELPEVTTASYLAFLDEIAERRGDEETPATDQPLGGGPPTEVPWGEPWEVRLPTTLIRLRPDDTLPEWEQLENGTWQPAN</sequence>
<dbReference type="AlphaFoldDB" id="A0A1N6D237"/>
<proteinExistence type="predicted"/>
<dbReference type="STRING" id="1123272.SAMN02745824_1446"/>
<evidence type="ECO:0000256" key="1">
    <source>
        <dbReference type="SAM" id="MobiDB-lite"/>
    </source>
</evidence>
<feature type="region of interest" description="Disordered" evidence="1">
    <location>
        <begin position="445"/>
        <end position="487"/>
    </location>
</feature>
<gene>
    <name evidence="2" type="ORF">SAMN02745824_1446</name>
</gene>
<dbReference type="Proteomes" id="UP000185192">
    <property type="component" value="Unassembled WGS sequence"/>
</dbReference>
<dbReference type="RefSeq" id="WP_074204363.1">
    <property type="nucleotide sequence ID" value="NZ_FSQW01000001.1"/>
</dbReference>
<protein>
    <submittedName>
        <fullName evidence="2">Uncharacterized protein</fullName>
    </submittedName>
</protein>
<dbReference type="EMBL" id="FSQW01000001">
    <property type="protein sequence ID" value="SIN64858.1"/>
    <property type="molecule type" value="Genomic_DNA"/>
</dbReference>
<feature type="region of interest" description="Disordered" evidence="1">
    <location>
        <begin position="911"/>
        <end position="935"/>
    </location>
</feature>
<organism evidence="2 3">
    <name type="scientific">Parasphingorhabdus marina DSM 22363</name>
    <dbReference type="NCBI Taxonomy" id="1123272"/>
    <lineage>
        <taxon>Bacteria</taxon>
        <taxon>Pseudomonadati</taxon>
        <taxon>Pseudomonadota</taxon>
        <taxon>Alphaproteobacteria</taxon>
        <taxon>Sphingomonadales</taxon>
        <taxon>Sphingomonadaceae</taxon>
        <taxon>Parasphingorhabdus</taxon>
    </lineage>
</organism>
<name>A0A1N6D237_9SPHN</name>
<accession>A0A1N6D237</accession>
<reference evidence="3" key="1">
    <citation type="submission" date="2016-11" db="EMBL/GenBank/DDBJ databases">
        <authorList>
            <person name="Varghese N."/>
            <person name="Submissions S."/>
        </authorList>
    </citation>
    <scope>NUCLEOTIDE SEQUENCE [LARGE SCALE GENOMIC DNA]</scope>
    <source>
        <strain evidence="3">DSM 22363</strain>
    </source>
</reference>
<keyword evidence="3" id="KW-1185">Reference proteome</keyword>
<evidence type="ECO:0000313" key="3">
    <source>
        <dbReference type="Proteomes" id="UP000185192"/>
    </source>
</evidence>
<dbReference type="OrthoDB" id="8563833at2"/>
<evidence type="ECO:0000313" key="2">
    <source>
        <dbReference type="EMBL" id="SIN64858.1"/>
    </source>
</evidence>